<keyword evidence="2" id="KW-0472">Membrane</keyword>
<keyword evidence="6" id="KW-1185">Reference proteome</keyword>
<feature type="region of interest" description="Disordered" evidence="1">
    <location>
        <begin position="165"/>
        <end position="199"/>
    </location>
</feature>
<keyword evidence="3" id="KW-0732">Signal</keyword>
<dbReference type="RefSeq" id="WP_377182142.1">
    <property type="nucleotide sequence ID" value="NZ_JBHUOG010000001.1"/>
</dbReference>
<dbReference type="CDD" id="cd08545">
    <property type="entry name" value="YcnI_like"/>
    <property type="match status" value="1"/>
</dbReference>
<feature type="chain" id="PRO_5046637312" evidence="3">
    <location>
        <begin position="32"/>
        <end position="253"/>
    </location>
</feature>
<sequence>MTRFSLPARRALAAVPATAVLVVLLPTVASAHVTVNPDTTAAESYASLTFRVPTESESASTEKLVVDLPADTPFLSVTPRALPGWDVEVEVEQLDEPFEVEGATVSEAPARVTWTAEKGHEVPPHEYQEFAVRVGALPEEGTTVVLPAHQTYTDGTVVDWDDLATDDGKEPEAPAPVFMTTAGEPGEGHHGAAASDGAAGAGAEAGAAAGAEAAAADPAVDPAVDPVGRWLGGAGLVLGAVAIGAVLVTRRRA</sequence>
<evidence type="ECO:0000256" key="1">
    <source>
        <dbReference type="SAM" id="MobiDB-lite"/>
    </source>
</evidence>
<protein>
    <submittedName>
        <fullName evidence="5">YcnI family protein</fullName>
    </submittedName>
</protein>
<evidence type="ECO:0000256" key="2">
    <source>
        <dbReference type="SAM" id="Phobius"/>
    </source>
</evidence>
<dbReference type="Proteomes" id="UP001597479">
    <property type="component" value="Unassembled WGS sequence"/>
</dbReference>
<dbReference type="EMBL" id="JBHUOG010000001">
    <property type="protein sequence ID" value="MFD2793710.1"/>
    <property type="molecule type" value="Genomic_DNA"/>
</dbReference>
<proteinExistence type="predicted"/>
<feature type="domain" description="YncI copper-binding" evidence="4">
    <location>
        <begin position="32"/>
        <end position="178"/>
    </location>
</feature>
<dbReference type="InterPro" id="IPR012533">
    <property type="entry name" value="YcnI-copper_dom"/>
</dbReference>
<gene>
    <name evidence="5" type="ORF">ACFS27_09130</name>
</gene>
<evidence type="ECO:0000259" key="4">
    <source>
        <dbReference type="Pfam" id="PF07987"/>
    </source>
</evidence>
<evidence type="ECO:0000256" key="3">
    <source>
        <dbReference type="SAM" id="SignalP"/>
    </source>
</evidence>
<organism evidence="5 6">
    <name type="scientific">Promicromonospora vindobonensis</name>
    <dbReference type="NCBI Taxonomy" id="195748"/>
    <lineage>
        <taxon>Bacteria</taxon>
        <taxon>Bacillati</taxon>
        <taxon>Actinomycetota</taxon>
        <taxon>Actinomycetes</taxon>
        <taxon>Micrococcales</taxon>
        <taxon>Promicromonosporaceae</taxon>
        <taxon>Promicromonospora</taxon>
    </lineage>
</organism>
<feature type="signal peptide" evidence="3">
    <location>
        <begin position="1"/>
        <end position="31"/>
    </location>
</feature>
<keyword evidence="2" id="KW-0812">Transmembrane</keyword>
<dbReference type="Gene3D" id="2.60.40.2230">
    <property type="entry name" value="Uncharacterised protein YcnI-like PF07987, DUF1775"/>
    <property type="match status" value="1"/>
</dbReference>
<evidence type="ECO:0000313" key="6">
    <source>
        <dbReference type="Proteomes" id="UP001597479"/>
    </source>
</evidence>
<feature type="transmembrane region" description="Helical" evidence="2">
    <location>
        <begin position="230"/>
        <end position="249"/>
    </location>
</feature>
<comment type="caution">
    <text evidence="5">The sequence shown here is derived from an EMBL/GenBank/DDBJ whole genome shotgun (WGS) entry which is preliminary data.</text>
</comment>
<name>A0ABW5VR20_9MICO</name>
<reference evidence="6" key="1">
    <citation type="journal article" date="2019" name="Int. J. Syst. Evol. Microbiol.">
        <title>The Global Catalogue of Microorganisms (GCM) 10K type strain sequencing project: providing services to taxonomists for standard genome sequencing and annotation.</title>
        <authorList>
            <consortium name="The Broad Institute Genomics Platform"/>
            <consortium name="The Broad Institute Genome Sequencing Center for Infectious Disease"/>
            <person name="Wu L."/>
            <person name="Ma J."/>
        </authorList>
    </citation>
    <scope>NUCLEOTIDE SEQUENCE [LARGE SCALE GENOMIC DNA]</scope>
    <source>
        <strain evidence="6">CCM 7044</strain>
    </source>
</reference>
<accession>A0ABW5VR20</accession>
<dbReference type="InterPro" id="IPR038507">
    <property type="entry name" value="YcnI-like_sf"/>
</dbReference>
<dbReference type="Pfam" id="PF07987">
    <property type="entry name" value="DUF1775"/>
    <property type="match status" value="1"/>
</dbReference>
<keyword evidence="2" id="KW-1133">Transmembrane helix</keyword>
<evidence type="ECO:0000313" key="5">
    <source>
        <dbReference type="EMBL" id="MFD2793710.1"/>
    </source>
</evidence>